<dbReference type="OrthoDB" id="825290at2"/>
<organism evidence="2 3">
    <name type="scientific">Algoriphagus aquimarinus</name>
    <dbReference type="NCBI Taxonomy" id="237018"/>
    <lineage>
        <taxon>Bacteria</taxon>
        <taxon>Pseudomonadati</taxon>
        <taxon>Bacteroidota</taxon>
        <taxon>Cytophagia</taxon>
        <taxon>Cytophagales</taxon>
        <taxon>Cyclobacteriaceae</taxon>
        <taxon>Algoriphagus</taxon>
    </lineage>
</organism>
<dbReference type="AlphaFoldDB" id="A0A1I0YXY3"/>
<protein>
    <submittedName>
        <fullName evidence="2">Uncharacterized protein</fullName>
    </submittedName>
</protein>
<evidence type="ECO:0000313" key="2">
    <source>
        <dbReference type="EMBL" id="SFB16923.1"/>
    </source>
</evidence>
<gene>
    <name evidence="2" type="ORF">SAMN04489723_10561</name>
</gene>
<dbReference type="STRING" id="237018.SAMN04489723_10561"/>
<dbReference type="RefSeq" id="WP_092896090.1">
    <property type="nucleotide sequence ID" value="NZ_CAXBKE010000031.1"/>
</dbReference>
<accession>A0A1I0YXY3</accession>
<keyword evidence="1" id="KW-0732">Signal</keyword>
<dbReference type="EMBL" id="FOKK01000005">
    <property type="protein sequence ID" value="SFB16923.1"/>
    <property type="molecule type" value="Genomic_DNA"/>
</dbReference>
<name>A0A1I0YXY3_9BACT</name>
<evidence type="ECO:0000256" key="1">
    <source>
        <dbReference type="SAM" id="SignalP"/>
    </source>
</evidence>
<proteinExistence type="predicted"/>
<reference evidence="2 3" key="1">
    <citation type="submission" date="2016-10" db="EMBL/GenBank/DDBJ databases">
        <authorList>
            <person name="de Groot N.N."/>
        </authorList>
    </citation>
    <scope>NUCLEOTIDE SEQUENCE [LARGE SCALE GENOMIC DNA]</scope>
    <source>
        <strain evidence="2 3">DSM 23399</strain>
    </source>
</reference>
<sequence>MATYLVRFLLSLSILISSGYSAIYANIDTDNTIDSYGASFENTIGVNNTRQHPLSYSASKEHGSDIFTVNNSKIEEEDDDFVSSSNFLDAHYFNALHFTRIFGFLFQDLPEDLHFSKFIPDTKALRLHVVIQVFRI</sequence>
<feature type="signal peptide" evidence="1">
    <location>
        <begin position="1"/>
        <end position="22"/>
    </location>
</feature>
<evidence type="ECO:0000313" key="3">
    <source>
        <dbReference type="Proteomes" id="UP000198790"/>
    </source>
</evidence>
<keyword evidence="3" id="KW-1185">Reference proteome</keyword>
<dbReference type="Proteomes" id="UP000198790">
    <property type="component" value="Unassembled WGS sequence"/>
</dbReference>
<feature type="chain" id="PRO_5011543234" evidence="1">
    <location>
        <begin position="23"/>
        <end position="136"/>
    </location>
</feature>